<proteinExistence type="predicted"/>
<comment type="caution">
    <text evidence="1">The sequence shown here is derived from an EMBL/GenBank/DDBJ whole genome shotgun (WGS) entry which is preliminary data.</text>
</comment>
<name>X1RCX6_9ZZZZ</name>
<protein>
    <submittedName>
        <fullName evidence="1">Uncharacterized protein</fullName>
    </submittedName>
</protein>
<dbReference type="EMBL" id="BARV01046322">
    <property type="protein sequence ID" value="GAI64871.1"/>
    <property type="molecule type" value="Genomic_DNA"/>
</dbReference>
<feature type="non-terminal residue" evidence="1">
    <location>
        <position position="1"/>
    </location>
</feature>
<organism evidence="1">
    <name type="scientific">marine sediment metagenome</name>
    <dbReference type="NCBI Taxonomy" id="412755"/>
    <lineage>
        <taxon>unclassified sequences</taxon>
        <taxon>metagenomes</taxon>
        <taxon>ecological metagenomes</taxon>
    </lineage>
</organism>
<evidence type="ECO:0000313" key="1">
    <source>
        <dbReference type="EMBL" id="GAI64871.1"/>
    </source>
</evidence>
<gene>
    <name evidence="1" type="ORF">S06H3_67175</name>
</gene>
<sequence>QYAARKYKAISATAIVMEPRSGEILALYNYP</sequence>
<accession>X1RCX6</accession>
<dbReference type="SUPFAM" id="SSF56601">
    <property type="entry name" value="beta-lactamase/transpeptidase-like"/>
    <property type="match status" value="1"/>
</dbReference>
<reference evidence="1" key="1">
    <citation type="journal article" date="2014" name="Front. Microbiol.">
        <title>High frequency of phylogenetically diverse reductive dehalogenase-homologous genes in deep subseafloor sedimentary metagenomes.</title>
        <authorList>
            <person name="Kawai M."/>
            <person name="Futagami T."/>
            <person name="Toyoda A."/>
            <person name="Takaki Y."/>
            <person name="Nishi S."/>
            <person name="Hori S."/>
            <person name="Arai W."/>
            <person name="Tsubouchi T."/>
            <person name="Morono Y."/>
            <person name="Uchiyama I."/>
            <person name="Ito T."/>
            <person name="Fujiyama A."/>
            <person name="Inagaki F."/>
            <person name="Takami H."/>
        </authorList>
    </citation>
    <scope>NUCLEOTIDE SEQUENCE</scope>
    <source>
        <strain evidence="1">Expedition CK06-06</strain>
    </source>
</reference>
<dbReference type="InterPro" id="IPR012338">
    <property type="entry name" value="Beta-lactam/transpept-like"/>
</dbReference>
<feature type="non-terminal residue" evidence="1">
    <location>
        <position position="31"/>
    </location>
</feature>
<dbReference type="AlphaFoldDB" id="X1RCX6"/>
<dbReference type="Gene3D" id="3.30.450.330">
    <property type="match status" value="1"/>
</dbReference>